<comment type="caution">
    <text evidence="2">The sequence shown here is derived from an EMBL/GenBank/DDBJ whole genome shotgun (WGS) entry which is preliminary data.</text>
</comment>
<evidence type="ECO:0000313" key="3">
    <source>
        <dbReference type="Proteomes" id="UP000318186"/>
    </source>
</evidence>
<evidence type="ECO:0000313" key="2">
    <source>
        <dbReference type="EMBL" id="TWG06660.1"/>
    </source>
</evidence>
<evidence type="ECO:0008006" key="4">
    <source>
        <dbReference type="Google" id="ProtNLM"/>
    </source>
</evidence>
<gene>
    <name evidence="2" type="ORF">FHX80_115155</name>
</gene>
<protein>
    <recommendedName>
        <fullName evidence="4">Tetratricopeptide repeat protein</fullName>
    </recommendedName>
</protein>
<feature type="region of interest" description="Disordered" evidence="1">
    <location>
        <begin position="65"/>
        <end position="84"/>
    </location>
</feature>
<dbReference type="Proteomes" id="UP000318186">
    <property type="component" value="Unassembled WGS sequence"/>
</dbReference>
<reference evidence="2 3" key="1">
    <citation type="submission" date="2019-06" db="EMBL/GenBank/DDBJ databases">
        <title>Sequencing the genomes of 1000 actinobacteria strains.</title>
        <authorList>
            <person name="Klenk H.-P."/>
        </authorList>
    </citation>
    <scope>NUCLEOTIDE SEQUENCE [LARGE SCALE GENOMIC DNA]</scope>
    <source>
        <strain evidence="2 3">DSM 42059</strain>
    </source>
</reference>
<accession>A0A561V4X5</accession>
<evidence type="ECO:0000256" key="1">
    <source>
        <dbReference type="SAM" id="MobiDB-lite"/>
    </source>
</evidence>
<proteinExistence type="predicted"/>
<dbReference type="RefSeq" id="WP_244318439.1">
    <property type="nucleotide sequence ID" value="NZ_VIWW01000001.1"/>
</dbReference>
<sequence>MSVIADPRSWADLGIVKADLLGRAGRLDAAADELRALGTIKAREELCEILILEGRAAEAVTVHPTVTEQRAAEPKPAPRGENGYCLDPPFLRSFRLN</sequence>
<dbReference type="EMBL" id="VIWW01000001">
    <property type="protein sequence ID" value="TWG06660.1"/>
    <property type="molecule type" value="Genomic_DNA"/>
</dbReference>
<dbReference type="AlphaFoldDB" id="A0A561V4X5"/>
<organism evidence="2 3">
    <name type="scientific">Streptomyces brevispora</name>
    <dbReference type="NCBI Taxonomy" id="887462"/>
    <lineage>
        <taxon>Bacteria</taxon>
        <taxon>Bacillati</taxon>
        <taxon>Actinomycetota</taxon>
        <taxon>Actinomycetes</taxon>
        <taxon>Kitasatosporales</taxon>
        <taxon>Streptomycetaceae</taxon>
        <taxon>Streptomyces</taxon>
    </lineage>
</organism>
<name>A0A561V4X5_9ACTN</name>